<gene>
    <name evidence="2" type="ORF">FCM35_KLT20468</name>
</gene>
<evidence type="ECO:0000313" key="2">
    <source>
        <dbReference type="EMBL" id="KAF3335961.1"/>
    </source>
</evidence>
<comment type="caution">
    <text evidence="2">The sequence shown here is derived from an EMBL/GenBank/DDBJ whole genome shotgun (WGS) entry which is preliminary data.</text>
</comment>
<dbReference type="Gene3D" id="3.30.40.10">
    <property type="entry name" value="Zinc/RING finger domain, C3HC4 (zinc finger)"/>
    <property type="match status" value="1"/>
</dbReference>
<dbReference type="Proteomes" id="UP000623129">
    <property type="component" value="Unassembled WGS sequence"/>
</dbReference>
<sequence>MNSKGILKKQPSRIPSNSSKPPLVPPPPPPTVVFGRRTDSGRFISYSRDDLDSEISSVDMDYHVHMPMTPDHDDEMDHHKQEDQYTGSIFTGGFNSATRAHVMPNSPSRGGHVQMSNSSSTCMLPGCDGKVPRNNRGEDILPCDCEFKICIDCFNDSVKSDRAICPGCKETYKNMSWDDVVSASNEAKALSLPSSMGPDKLQRRLSLVKQSDQNQSGEFDHNRWLFETKGTYGYGNAIWTDDGDDDNDNIPGQPKELVTKPWRPLTRKLKVPAGVISPYRVQCMWERVVSSAGLLCTGLTRHGPKTAQQVYSAAVYQGSEKHQPQPTPRKQLPSAWVTLTMKI</sequence>
<name>A0A833RHC3_9POAL</name>
<dbReference type="SUPFAM" id="SSF57850">
    <property type="entry name" value="RING/U-box"/>
    <property type="match status" value="1"/>
</dbReference>
<feature type="compositionally biased region" description="Basic residues" evidence="1">
    <location>
        <begin position="1"/>
        <end position="11"/>
    </location>
</feature>
<accession>A0A833RHC3</accession>
<dbReference type="OrthoDB" id="779255at2759"/>
<feature type="region of interest" description="Disordered" evidence="1">
    <location>
        <begin position="1"/>
        <end position="38"/>
    </location>
</feature>
<keyword evidence="3" id="KW-1185">Reference proteome</keyword>
<dbReference type="AlphaFoldDB" id="A0A833RHC3"/>
<feature type="compositionally biased region" description="Pro residues" evidence="1">
    <location>
        <begin position="22"/>
        <end position="31"/>
    </location>
</feature>
<dbReference type="EMBL" id="SWLB01000008">
    <property type="protein sequence ID" value="KAF3335961.1"/>
    <property type="molecule type" value="Genomic_DNA"/>
</dbReference>
<dbReference type="InterPro" id="IPR013083">
    <property type="entry name" value="Znf_RING/FYVE/PHD"/>
</dbReference>
<evidence type="ECO:0000313" key="3">
    <source>
        <dbReference type="Proteomes" id="UP000623129"/>
    </source>
</evidence>
<evidence type="ECO:0000256" key="1">
    <source>
        <dbReference type="SAM" id="MobiDB-lite"/>
    </source>
</evidence>
<organism evidence="2 3">
    <name type="scientific">Carex littledalei</name>
    <dbReference type="NCBI Taxonomy" id="544730"/>
    <lineage>
        <taxon>Eukaryota</taxon>
        <taxon>Viridiplantae</taxon>
        <taxon>Streptophyta</taxon>
        <taxon>Embryophyta</taxon>
        <taxon>Tracheophyta</taxon>
        <taxon>Spermatophyta</taxon>
        <taxon>Magnoliopsida</taxon>
        <taxon>Liliopsida</taxon>
        <taxon>Poales</taxon>
        <taxon>Cyperaceae</taxon>
        <taxon>Cyperoideae</taxon>
        <taxon>Cariceae</taxon>
        <taxon>Carex</taxon>
        <taxon>Carex subgen. Euthyceras</taxon>
    </lineage>
</organism>
<proteinExistence type="predicted"/>
<dbReference type="Pfam" id="PF14570">
    <property type="entry name" value="zf-RING_4"/>
    <property type="match status" value="1"/>
</dbReference>
<reference evidence="2" key="1">
    <citation type="submission" date="2020-01" db="EMBL/GenBank/DDBJ databases">
        <title>Genome sequence of Kobresia littledalei, the first chromosome-level genome in the family Cyperaceae.</title>
        <authorList>
            <person name="Qu G."/>
        </authorList>
    </citation>
    <scope>NUCLEOTIDE SEQUENCE</scope>
    <source>
        <strain evidence="2">C.B.Clarke</strain>
        <tissue evidence="2">Leaf</tissue>
    </source>
</reference>
<protein>
    <submittedName>
        <fullName evidence="2">Cellulose synthase-like protein D1</fullName>
    </submittedName>
</protein>